<protein>
    <submittedName>
        <fullName evidence="2">Uncharacterized protein</fullName>
    </submittedName>
</protein>
<dbReference type="AlphaFoldDB" id="A0A0E9TWQ3"/>
<sequence length="59" mass="6744">MLSSSSRVNSHGYTIRPLGQTENRGSGLHRGLQLLKPKYLVECKRTQQGLFLNLHPRRL</sequence>
<proteinExistence type="predicted"/>
<feature type="region of interest" description="Disordered" evidence="1">
    <location>
        <begin position="1"/>
        <end position="27"/>
    </location>
</feature>
<dbReference type="EMBL" id="GBXM01050463">
    <property type="protein sequence ID" value="JAH58114.1"/>
    <property type="molecule type" value="Transcribed_RNA"/>
</dbReference>
<organism evidence="2">
    <name type="scientific">Anguilla anguilla</name>
    <name type="common">European freshwater eel</name>
    <name type="synonym">Muraena anguilla</name>
    <dbReference type="NCBI Taxonomy" id="7936"/>
    <lineage>
        <taxon>Eukaryota</taxon>
        <taxon>Metazoa</taxon>
        <taxon>Chordata</taxon>
        <taxon>Craniata</taxon>
        <taxon>Vertebrata</taxon>
        <taxon>Euteleostomi</taxon>
        <taxon>Actinopterygii</taxon>
        <taxon>Neopterygii</taxon>
        <taxon>Teleostei</taxon>
        <taxon>Anguilliformes</taxon>
        <taxon>Anguillidae</taxon>
        <taxon>Anguilla</taxon>
    </lineage>
</organism>
<accession>A0A0E9TWQ3</accession>
<feature type="compositionally biased region" description="Polar residues" evidence="1">
    <location>
        <begin position="1"/>
        <end position="12"/>
    </location>
</feature>
<evidence type="ECO:0000313" key="2">
    <source>
        <dbReference type="EMBL" id="JAH58114.1"/>
    </source>
</evidence>
<name>A0A0E9TWQ3_ANGAN</name>
<reference evidence="2" key="2">
    <citation type="journal article" date="2015" name="Fish Shellfish Immunol.">
        <title>Early steps in the European eel (Anguilla anguilla)-Vibrio vulnificus interaction in the gills: Role of the RtxA13 toxin.</title>
        <authorList>
            <person name="Callol A."/>
            <person name="Pajuelo D."/>
            <person name="Ebbesson L."/>
            <person name="Teles M."/>
            <person name="MacKenzie S."/>
            <person name="Amaro C."/>
        </authorList>
    </citation>
    <scope>NUCLEOTIDE SEQUENCE</scope>
</reference>
<reference evidence="2" key="1">
    <citation type="submission" date="2014-11" db="EMBL/GenBank/DDBJ databases">
        <authorList>
            <person name="Amaro Gonzalez C."/>
        </authorList>
    </citation>
    <scope>NUCLEOTIDE SEQUENCE</scope>
</reference>
<evidence type="ECO:0000256" key="1">
    <source>
        <dbReference type="SAM" id="MobiDB-lite"/>
    </source>
</evidence>